<evidence type="ECO:0000313" key="3">
    <source>
        <dbReference type="Proteomes" id="UP001055439"/>
    </source>
</evidence>
<feature type="compositionally biased region" description="Low complexity" evidence="1">
    <location>
        <begin position="21"/>
        <end position="37"/>
    </location>
</feature>
<feature type="region of interest" description="Disordered" evidence="1">
    <location>
        <begin position="95"/>
        <end position="116"/>
    </location>
</feature>
<dbReference type="AlphaFoldDB" id="A0A9E7G7P8"/>
<organism evidence="2 3">
    <name type="scientific">Musa troglodytarum</name>
    <name type="common">fe'i banana</name>
    <dbReference type="NCBI Taxonomy" id="320322"/>
    <lineage>
        <taxon>Eukaryota</taxon>
        <taxon>Viridiplantae</taxon>
        <taxon>Streptophyta</taxon>
        <taxon>Embryophyta</taxon>
        <taxon>Tracheophyta</taxon>
        <taxon>Spermatophyta</taxon>
        <taxon>Magnoliopsida</taxon>
        <taxon>Liliopsida</taxon>
        <taxon>Zingiberales</taxon>
        <taxon>Musaceae</taxon>
        <taxon>Musa</taxon>
    </lineage>
</organism>
<sequence>MRTWREARRRKPDSLPGLRVASGGDNASSGAAGGASAEEPTTWPSMLRSICLFQVGSAVGPPTGSRVNAAVAHTSGCCVQARLSGRRSSRWRRCCATSSGPNEPDTESTSTEKKQRTGKDFVVPVAQLLLVELFLRYDSFEVESSTKSVVNGVWFDEDTDKGIKLTDLIKSPFPH</sequence>
<evidence type="ECO:0000313" key="2">
    <source>
        <dbReference type="EMBL" id="URE06438.1"/>
    </source>
</evidence>
<proteinExistence type="predicted"/>
<reference evidence="2" key="1">
    <citation type="submission" date="2022-05" db="EMBL/GenBank/DDBJ databases">
        <title>The Musa troglodytarum L. genome provides insights into the mechanism of non-climacteric behaviour and enrichment of carotenoids.</title>
        <authorList>
            <person name="Wang J."/>
        </authorList>
    </citation>
    <scope>NUCLEOTIDE SEQUENCE</scope>
    <source>
        <tissue evidence="2">Leaf</tissue>
    </source>
</reference>
<accession>A0A9E7G7P8</accession>
<protein>
    <submittedName>
        <fullName evidence="2">Uncharacterized protein</fullName>
    </submittedName>
</protein>
<keyword evidence="3" id="KW-1185">Reference proteome</keyword>
<name>A0A9E7G7P8_9LILI</name>
<gene>
    <name evidence="2" type="ORF">MUK42_34070</name>
</gene>
<evidence type="ECO:0000256" key="1">
    <source>
        <dbReference type="SAM" id="MobiDB-lite"/>
    </source>
</evidence>
<feature type="region of interest" description="Disordered" evidence="1">
    <location>
        <begin position="1"/>
        <end position="40"/>
    </location>
</feature>
<dbReference type="Proteomes" id="UP001055439">
    <property type="component" value="Chromosome 5"/>
</dbReference>
<dbReference type="OrthoDB" id="10470080at2759"/>
<dbReference type="EMBL" id="CP097507">
    <property type="protein sequence ID" value="URE06438.1"/>
    <property type="molecule type" value="Genomic_DNA"/>
</dbReference>